<feature type="coiled-coil region" evidence="1">
    <location>
        <begin position="140"/>
        <end position="171"/>
    </location>
</feature>
<evidence type="ECO:0000313" key="3">
    <source>
        <dbReference type="EMBL" id="JAT26718.1"/>
    </source>
</evidence>
<feature type="chain" id="PRO_5008587610" evidence="2">
    <location>
        <begin position="23"/>
        <end position="330"/>
    </location>
</feature>
<evidence type="ECO:0000256" key="2">
    <source>
        <dbReference type="SAM" id="SignalP"/>
    </source>
</evidence>
<keyword evidence="1" id="KW-0175">Coiled coil</keyword>
<name>A0A1B6LSQ8_9HEMI</name>
<protein>
    <submittedName>
        <fullName evidence="3">Uncharacterized protein</fullName>
    </submittedName>
</protein>
<gene>
    <name evidence="3" type="ORF">g.18114</name>
</gene>
<keyword evidence="2" id="KW-0732">Signal</keyword>
<sequence>MKKFIFIVFGAVFMTLLPDVSSEDIFLGAIRGLDNSKLGATHGLNNSKVDATRGLNNSKVDATRGLKNSKADATLGLNNSKLGAAKMEKSISNRNGIQEHYETSSSYGQNSDGKCVMRVVEVRNGVKNEKEIPIDCEKAKAEIQENGEKTRREIEEQARKLREEHEKIMAAHWEAMRNMEREHENQFKMVRQPDDSSGADGIFGKIHNEHSNSGQFGAGASSSFMSNKNGIVERHDSSMTYGQKPDGSCFKKVVENYNGREEVKEYPMDCARAKGEIRANSEQTHRKIEAHSRTIKDEHDEIMRNHMLSIRRMEEEISNRMGHHFSRFHH</sequence>
<reference evidence="3" key="1">
    <citation type="submission" date="2015-11" db="EMBL/GenBank/DDBJ databases">
        <title>De novo transcriptome assembly of four potential Pierce s Disease insect vectors from Arizona vineyards.</title>
        <authorList>
            <person name="Tassone E.E."/>
        </authorList>
    </citation>
    <scope>NUCLEOTIDE SEQUENCE</scope>
</reference>
<evidence type="ECO:0000256" key="1">
    <source>
        <dbReference type="SAM" id="Coils"/>
    </source>
</evidence>
<accession>A0A1B6LSQ8</accession>
<dbReference type="EMBL" id="GEBQ01013259">
    <property type="protein sequence ID" value="JAT26718.1"/>
    <property type="molecule type" value="Transcribed_RNA"/>
</dbReference>
<dbReference type="AlphaFoldDB" id="A0A1B6LSQ8"/>
<proteinExistence type="predicted"/>
<organism evidence="3">
    <name type="scientific">Graphocephala atropunctata</name>
    <dbReference type="NCBI Taxonomy" id="36148"/>
    <lineage>
        <taxon>Eukaryota</taxon>
        <taxon>Metazoa</taxon>
        <taxon>Ecdysozoa</taxon>
        <taxon>Arthropoda</taxon>
        <taxon>Hexapoda</taxon>
        <taxon>Insecta</taxon>
        <taxon>Pterygota</taxon>
        <taxon>Neoptera</taxon>
        <taxon>Paraneoptera</taxon>
        <taxon>Hemiptera</taxon>
        <taxon>Auchenorrhyncha</taxon>
        <taxon>Membracoidea</taxon>
        <taxon>Cicadellidae</taxon>
        <taxon>Cicadellinae</taxon>
        <taxon>Cicadellini</taxon>
        <taxon>Graphocephala</taxon>
    </lineage>
</organism>
<feature type="signal peptide" evidence="2">
    <location>
        <begin position="1"/>
        <end position="22"/>
    </location>
</feature>